<dbReference type="Proteomes" id="UP000689195">
    <property type="component" value="Unassembled WGS sequence"/>
</dbReference>
<dbReference type="InterPro" id="IPR000719">
    <property type="entry name" value="Prot_kinase_dom"/>
</dbReference>
<protein>
    <recommendedName>
        <fullName evidence="5">Protein kinase domain-containing protein</fullName>
    </recommendedName>
</protein>
<evidence type="ECO:0000259" key="5">
    <source>
        <dbReference type="PROSITE" id="PS50011"/>
    </source>
</evidence>
<keyword evidence="7" id="KW-1185">Reference proteome</keyword>
<evidence type="ECO:0000256" key="3">
    <source>
        <dbReference type="ARBA" id="ARBA00022777"/>
    </source>
</evidence>
<keyword evidence="3" id="KW-0418">Kinase</keyword>
<dbReference type="OrthoDB" id="291146at2759"/>
<dbReference type="GO" id="GO:0005776">
    <property type="term" value="C:autophagosome"/>
    <property type="evidence" value="ECO:0007669"/>
    <property type="project" value="TreeGrafter"/>
</dbReference>
<dbReference type="GO" id="GO:0000045">
    <property type="term" value="P:autophagosome assembly"/>
    <property type="evidence" value="ECO:0007669"/>
    <property type="project" value="TreeGrafter"/>
</dbReference>
<evidence type="ECO:0000256" key="4">
    <source>
        <dbReference type="ARBA" id="ARBA00022840"/>
    </source>
</evidence>
<proteinExistence type="predicted"/>
<gene>
    <name evidence="6" type="ORF">PPENT_87.1.T0040408</name>
</gene>
<dbReference type="EMBL" id="CAJJDO010000004">
    <property type="protein sequence ID" value="CAD8135760.1"/>
    <property type="molecule type" value="Genomic_DNA"/>
</dbReference>
<sequence>MNPKVVENYTLIEVIGSIQNGKVYKAINININSFVAIKIFEIEQFREVPKLEELTMNEILTLTIINNPCVVKFIEILKSFHHYYFVYEYCNDSTLEAIIQEKGVQTEKVAFYYFRQLVQAFQSLVSENIILRNLKPSNIMLHNDQIKLGGFRFCKGMNAPQDLSLTMVGSLNYMAPEILKGQEYSVKADIWSLGCVLYELLYGICPFKEKNMAQLLLEVEEREIQFLDNVNVVSQTTKNLLLRILTKDQNKRINWKELFERELTQPERKKKNIEYQPNQIQQGLTFNSQKDKASKVFKYLLMERNKIAYLYKVLEDVFEFTKNEQDEQRVSQSVFFVDIQLMNLVEKFDISAFPYLAKKLELQNDITKTFEYKGFCTLIQKEVQIARKMFLKFLGKSRYTLQILNKWITYILSQKREISSSEISITFMKKLVLKYCEDLKNQYLQQFLDKNPQSGNKQLMHIEKTLESLILDEFFENCMDFRQIDLEQQNYFAILNKYPKADLLQIITNKMDYIRHKLYKQ</sequence>
<dbReference type="InterPro" id="IPR045269">
    <property type="entry name" value="Atg1-like"/>
</dbReference>
<dbReference type="AlphaFoldDB" id="A0A8S1S8R0"/>
<keyword evidence="4" id="KW-0067">ATP-binding</keyword>
<dbReference type="Pfam" id="PF00069">
    <property type="entry name" value="Pkinase"/>
    <property type="match status" value="1"/>
</dbReference>
<evidence type="ECO:0000256" key="2">
    <source>
        <dbReference type="ARBA" id="ARBA00022741"/>
    </source>
</evidence>
<dbReference type="PANTHER" id="PTHR24348:SF22">
    <property type="entry name" value="NON-SPECIFIC SERINE_THREONINE PROTEIN KINASE"/>
    <property type="match status" value="1"/>
</dbReference>
<feature type="domain" description="Protein kinase" evidence="5">
    <location>
        <begin position="9"/>
        <end position="264"/>
    </location>
</feature>
<dbReference type="PROSITE" id="PS50011">
    <property type="entry name" value="PROTEIN_KINASE_DOM"/>
    <property type="match status" value="1"/>
</dbReference>
<dbReference type="GO" id="GO:0010506">
    <property type="term" value="P:regulation of autophagy"/>
    <property type="evidence" value="ECO:0007669"/>
    <property type="project" value="InterPro"/>
</dbReference>
<keyword evidence="1" id="KW-0808">Transferase</keyword>
<evidence type="ECO:0000313" key="6">
    <source>
        <dbReference type="EMBL" id="CAD8135760.1"/>
    </source>
</evidence>
<name>A0A8S1S8R0_9CILI</name>
<evidence type="ECO:0000256" key="1">
    <source>
        <dbReference type="ARBA" id="ARBA00022679"/>
    </source>
</evidence>
<reference evidence="6" key="1">
    <citation type="submission" date="2021-01" db="EMBL/GenBank/DDBJ databases">
        <authorList>
            <consortium name="Genoscope - CEA"/>
            <person name="William W."/>
        </authorList>
    </citation>
    <scope>NUCLEOTIDE SEQUENCE</scope>
</reference>
<dbReference type="PANTHER" id="PTHR24348">
    <property type="entry name" value="SERINE/THREONINE-PROTEIN KINASE UNC-51-RELATED"/>
    <property type="match status" value="1"/>
</dbReference>
<dbReference type="GO" id="GO:0016020">
    <property type="term" value="C:membrane"/>
    <property type="evidence" value="ECO:0007669"/>
    <property type="project" value="TreeGrafter"/>
</dbReference>
<dbReference type="GO" id="GO:0000407">
    <property type="term" value="C:phagophore assembly site"/>
    <property type="evidence" value="ECO:0007669"/>
    <property type="project" value="TreeGrafter"/>
</dbReference>
<accession>A0A8S1S8R0</accession>
<comment type="caution">
    <text evidence="6">The sequence shown here is derived from an EMBL/GenBank/DDBJ whole genome shotgun (WGS) entry which is preliminary data.</text>
</comment>
<dbReference type="GO" id="GO:0005524">
    <property type="term" value="F:ATP binding"/>
    <property type="evidence" value="ECO:0007669"/>
    <property type="project" value="UniProtKB-KW"/>
</dbReference>
<dbReference type="GO" id="GO:0005829">
    <property type="term" value="C:cytosol"/>
    <property type="evidence" value="ECO:0007669"/>
    <property type="project" value="TreeGrafter"/>
</dbReference>
<organism evidence="6 7">
    <name type="scientific">Paramecium pentaurelia</name>
    <dbReference type="NCBI Taxonomy" id="43138"/>
    <lineage>
        <taxon>Eukaryota</taxon>
        <taxon>Sar</taxon>
        <taxon>Alveolata</taxon>
        <taxon>Ciliophora</taxon>
        <taxon>Intramacronucleata</taxon>
        <taxon>Oligohymenophorea</taxon>
        <taxon>Peniculida</taxon>
        <taxon>Parameciidae</taxon>
        <taxon>Paramecium</taxon>
    </lineage>
</organism>
<keyword evidence="2" id="KW-0547">Nucleotide-binding</keyword>
<evidence type="ECO:0000313" key="7">
    <source>
        <dbReference type="Proteomes" id="UP000689195"/>
    </source>
</evidence>
<dbReference type="GO" id="GO:0004674">
    <property type="term" value="F:protein serine/threonine kinase activity"/>
    <property type="evidence" value="ECO:0007669"/>
    <property type="project" value="InterPro"/>
</dbReference>